<organism evidence="2">
    <name type="scientific">Leptolyngbya boryana CZ1</name>
    <dbReference type="NCBI Taxonomy" id="3060204"/>
    <lineage>
        <taxon>Bacteria</taxon>
        <taxon>Bacillati</taxon>
        <taxon>Cyanobacteriota</taxon>
        <taxon>Cyanophyceae</taxon>
        <taxon>Leptolyngbyales</taxon>
        <taxon>Leptolyngbyaceae</taxon>
        <taxon>Leptolyngbya group</taxon>
        <taxon>Leptolyngbya</taxon>
    </lineage>
</organism>
<name>A0AA97AT11_LEPBY</name>
<dbReference type="EMBL" id="CP130144">
    <property type="protein sequence ID" value="WNZ48039.1"/>
    <property type="molecule type" value="Genomic_DNA"/>
</dbReference>
<gene>
    <name evidence="2" type="ORF">Q2T42_09365</name>
</gene>
<protein>
    <submittedName>
        <fullName evidence="2">Uncharacterized protein</fullName>
    </submittedName>
</protein>
<reference evidence="2" key="1">
    <citation type="journal article" date="2023" name="Plants (Basel)">
        <title>Genomic Analysis of Leptolyngbya boryana CZ1 Reveals Efficient Carbon Fixation Modules.</title>
        <authorList>
            <person name="Bai X."/>
            <person name="Wang H."/>
            <person name="Cheng W."/>
            <person name="Wang J."/>
            <person name="Ma M."/>
            <person name="Hu H."/>
            <person name="Song Z."/>
            <person name="Ma H."/>
            <person name="Fan Y."/>
            <person name="Du C."/>
            <person name="Xu J."/>
        </authorList>
    </citation>
    <scope>NUCLEOTIDE SEQUENCE</scope>
    <source>
        <strain evidence="2">CZ1</strain>
    </source>
</reference>
<dbReference type="RefSeq" id="WP_316428453.1">
    <property type="nucleotide sequence ID" value="NZ_CP130144.1"/>
</dbReference>
<dbReference type="AlphaFoldDB" id="A0AA97AT11"/>
<proteinExistence type="predicted"/>
<feature type="region of interest" description="Disordered" evidence="1">
    <location>
        <begin position="114"/>
        <end position="138"/>
    </location>
</feature>
<sequence length="269" mass="28964">MIALSTPAQAAVTTQCQIQSREGQPSPLAMRALFTLESTSDGNVAVTYTNLPSPVGVGQPVTIEQTRKMIFYNSTIPAVRQQMLSNPTFFTELRGFSDPEGFKPFNDLLVCRSVGADKPQSSPPQSSPPQSSTPQPGAAIADLVDGSYRYWNGAPSMNVTDKQLRPGSFTFLFTKAGNRIVGIFARPDDLAICMTGTVKGNTISGVVNLPVRFSDAEGRSRQNKPLDPPGYLKLGTWSNAGNAFSSSTLNLSEFNRINIGPRKAPITCR</sequence>
<reference evidence="2" key="2">
    <citation type="submission" date="2023-07" db="EMBL/GenBank/DDBJ databases">
        <authorList>
            <person name="Bai X.-H."/>
            <person name="Wang H.-H."/>
            <person name="Wang J."/>
            <person name="Ma M.-Y."/>
            <person name="Hu H.-H."/>
            <person name="Song Z.-L."/>
            <person name="Ma H.-G."/>
            <person name="Fan Y."/>
            <person name="Du C.-Y."/>
            <person name="Xu J.-C."/>
        </authorList>
    </citation>
    <scope>NUCLEOTIDE SEQUENCE</scope>
    <source>
        <strain evidence="2">CZ1</strain>
    </source>
</reference>
<evidence type="ECO:0000256" key="1">
    <source>
        <dbReference type="SAM" id="MobiDB-lite"/>
    </source>
</evidence>
<accession>A0AA97AT11</accession>
<evidence type="ECO:0000313" key="2">
    <source>
        <dbReference type="EMBL" id="WNZ48039.1"/>
    </source>
</evidence>